<evidence type="ECO:0000313" key="2">
    <source>
        <dbReference type="EMBL" id="SFQ82112.1"/>
    </source>
</evidence>
<accession>A0A1I6BMF3</accession>
<evidence type="ECO:0000256" key="1">
    <source>
        <dbReference type="SAM" id="MobiDB-lite"/>
    </source>
</evidence>
<dbReference type="Proteomes" id="UP000199137">
    <property type="component" value="Unassembled WGS sequence"/>
</dbReference>
<dbReference type="RefSeq" id="WP_093577406.1">
    <property type="nucleotide sequence ID" value="NZ_FOWC01000033.1"/>
</dbReference>
<sequence length="99" mass="11477">MENEGTRPLRAVADGERADGERADGERADGRRFAAWAPRRSLRMGVAASWPEFAQQMRRHSMLPARWPVIRLPAGATRRVVWPLVRTAGEWRRRFGRRR</sequence>
<protein>
    <submittedName>
        <fullName evidence="2">Uncharacterized protein</fullName>
    </submittedName>
</protein>
<gene>
    <name evidence="2" type="ORF">SAMN05421854_13311</name>
</gene>
<evidence type="ECO:0000313" key="3">
    <source>
        <dbReference type="Proteomes" id="UP000199137"/>
    </source>
</evidence>
<organism evidence="2 3">
    <name type="scientific">Amycolatopsis rubida</name>
    <dbReference type="NCBI Taxonomy" id="112413"/>
    <lineage>
        <taxon>Bacteria</taxon>
        <taxon>Bacillati</taxon>
        <taxon>Actinomycetota</taxon>
        <taxon>Actinomycetes</taxon>
        <taxon>Pseudonocardiales</taxon>
        <taxon>Pseudonocardiaceae</taxon>
        <taxon>Amycolatopsis</taxon>
    </lineage>
</organism>
<name>A0A1I6BMF3_9PSEU</name>
<dbReference type="STRING" id="112413.SAMN05421854_13311"/>
<feature type="region of interest" description="Disordered" evidence="1">
    <location>
        <begin position="1"/>
        <end position="27"/>
    </location>
</feature>
<reference evidence="3" key="1">
    <citation type="submission" date="2016-10" db="EMBL/GenBank/DDBJ databases">
        <authorList>
            <person name="Varghese N."/>
            <person name="Submissions S."/>
        </authorList>
    </citation>
    <scope>NUCLEOTIDE SEQUENCE [LARGE SCALE GENOMIC DNA]</scope>
    <source>
        <strain evidence="3">DSM 44637</strain>
    </source>
</reference>
<dbReference type="OrthoDB" id="9906750at2"/>
<dbReference type="AlphaFoldDB" id="A0A1I6BMF3"/>
<dbReference type="EMBL" id="FOWC01000033">
    <property type="protein sequence ID" value="SFQ82112.1"/>
    <property type="molecule type" value="Genomic_DNA"/>
</dbReference>
<proteinExistence type="predicted"/>